<sequence>MKFRFSHFEFDCEALVLTNNGKVFSLNEKPAKLLALLLTNAEHIHSKDEILEAVWPGREVTNQVVFQSIGHLRALFGDDAIKTFSRKGYQWQLPLTEVTDDEVPSATSPQVETPKQAANNDNNEDLSIPSAPEDNIATDTPKPAWPLAAATLLGLLAGAYFFI</sequence>
<evidence type="ECO:0000259" key="4">
    <source>
        <dbReference type="PROSITE" id="PS51755"/>
    </source>
</evidence>
<feature type="domain" description="OmpR/PhoB-type" evidence="4">
    <location>
        <begin position="1"/>
        <end position="93"/>
    </location>
</feature>
<feature type="region of interest" description="Disordered" evidence="3">
    <location>
        <begin position="100"/>
        <end position="135"/>
    </location>
</feature>
<dbReference type="EMBL" id="MKJU01000027">
    <property type="protein sequence ID" value="OHU90026.1"/>
    <property type="molecule type" value="Genomic_DNA"/>
</dbReference>
<keyword evidence="1 2" id="KW-0238">DNA-binding</keyword>
<dbReference type="Proteomes" id="UP000179786">
    <property type="component" value="Unassembled WGS sequence"/>
</dbReference>
<gene>
    <name evidence="5" type="ORF">BET10_14710</name>
</gene>
<protein>
    <recommendedName>
        <fullName evidence="4">OmpR/PhoB-type domain-containing protein</fullName>
    </recommendedName>
</protein>
<dbReference type="InterPro" id="IPR001867">
    <property type="entry name" value="OmpR/PhoB-type_DNA-bd"/>
</dbReference>
<dbReference type="PROSITE" id="PS51755">
    <property type="entry name" value="OMPR_PHOB"/>
    <property type="match status" value="1"/>
</dbReference>
<accession>A0A1S1MNN2</accession>
<dbReference type="Gene3D" id="1.10.10.10">
    <property type="entry name" value="Winged helix-like DNA-binding domain superfamily/Winged helix DNA-binding domain"/>
    <property type="match status" value="1"/>
</dbReference>
<evidence type="ECO:0000256" key="3">
    <source>
        <dbReference type="SAM" id="MobiDB-lite"/>
    </source>
</evidence>
<reference evidence="5 6" key="1">
    <citation type="submission" date="2016-09" db="EMBL/GenBank/DDBJ databases">
        <title>Pseudoalteromonas amylolytica sp. nov., isolated from the surface seawater.</title>
        <authorList>
            <person name="Wu Y.-H."/>
            <person name="Cheng H."/>
            <person name="Jin X.-B."/>
            <person name="Wang C.-S."/>
            <person name="Xu X.-W."/>
        </authorList>
    </citation>
    <scope>NUCLEOTIDE SEQUENCE [LARGE SCALE GENOMIC DNA]</scope>
    <source>
        <strain evidence="5 6">JW1</strain>
    </source>
</reference>
<evidence type="ECO:0000256" key="2">
    <source>
        <dbReference type="PROSITE-ProRule" id="PRU01091"/>
    </source>
</evidence>
<feature type="compositionally biased region" description="Polar residues" evidence="3">
    <location>
        <begin position="105"/>
        <end position="121"/>
    </location>
</feature>
<dbReference type="InterPro" id="IPR016032">
    <property type="entry name" value="Sig_transdc_resp-reg_C-effctor"/>
</dbReference>
<keyword evidence="6" id="KW-1185">Reference proteome</keyword>
<proteinExistence type="predicted"/>
<evidence type="ECO:0000256" key="1">
    <source>
        <dbReference type="ARBA" id="ARBA00023125"/>
    </source>
</evidence>
<dbReference type="STRING" id="1859457.BET10_14710"/>
<dbReference type="OrthoDB" id="9180348at2"/>
<dbReference type="SMART" id="SM00862">
    <property type="entry name" value="Trans_reg_C"/>
    <property type="match status" value="1"/>
</dbReference>
<evidence type="ECO:0000313" key="6">
    <source>
        <dbReference type="Proteomes" id="UP000179786"/>
    </source>
</evidence>
<dbReference type="GO" id="GO:0000160">
    <property type="term" value="P:phosphorelay signal transduction system"/>
    <property type="evidence" value="ECO:0007669"/>
    <property type="project" value="InterPro"/>
</dbReference>
<dbReference type="InterPro" id="IPR036388">
    <property type="entry name" value="WH-like_DNA-bd_sf"/>
</dbReference>
<dbReference type="AlphaFoldDB" id="A0A1S1MNN2"/>
<evidence type="ECO:0000313" key="5">
    <source>
        <dbReference type="EMBL" id="OHU90026.1"/>
    </source>
</evidence>
<dbReference type="RefSeq" id="WP_070985995.1">
    <property type="nucleotide sequence ID" value="NZ_MKJU01000027.1"/>
</dbReference>
<name>A0A1S1MNN2_9GAMM</name>
<dbReference type="Pfam" id="PF00486">
    <property type="entry name" value="Trans_reg_C"/>
    <property type="match status" value="1"/>
</dbReference>
<feature type="DNA-binding region" description="OmpR/PhoB-type" evidence="2">
    <location>
        <begin position="1"/>
        <end position="93"/>
    </location>
</feature>
<dbReference type="GO" id="GO:0003677">
    <property type="term" value="F:DNA binding"/>
    <property type="evidence" value="ECO:0007669"/>
    <property type="project" value="UniProtKB-UniRule"/>
</dbReference>
<organism evidence="5 6">
    <name type="scientific">Pseudoalteromonas amylolytica</name>
    <dbReference type="NCBI Taxonomy" id="1859457"/>
    <lineage>
        <taxon>Bacteria</taxon>
        <taxon>Pseudomonadati</taxon>
        <taxon>Pseudomonadota</taxon>
        <taxon>Gammaproteobacteria</taxon>
        <taxon>Alteromonadales</taxon>
        <taxon>Pseudoalteromonadaceae</taxon>
        <taxon>Pseudoalteromonas</taxon>
    </lineage>
</organism>
<dbReference type="SUPFAM" id="SSF46894">
    <property type="entry name" value="C-terminal effector domain of the bipartite response regulators"/>
    <property type="match status" value="1"/>
</dbReference>
<comment type="caution">
    <text evidence="5">The sequence shown here is derived from an EMBL/GenBank/DDBJ whole genome shotgun (WGS) entry which is preliminary data.</text>
</comment>
<dbReference type="GO" id="GO:0006355">
    <property type="term" value="P:regulation of DNA-templated transcription"/>
    <property type="evidence" value="ECO:0007669"/>
    <property type="project" value="InterPro"/>
</dbReference>